<dbReference type="Gene3D" id="3.40.50.300">
    <property type="entry name" value="P-loop containing nucleotide triphosphate hydrolases"/>
    <property type="match status" value="1"/>
</dbReference>
<dbReference type="GO" id="GO:0009247">
    <property type="term" value="P:glycolipid biosynthetic process"/>
    <property type="evidence" value="ECO:0007669"/>
    <property type="project" value="InterPro"/>
</dbReference>
<proteinExistence type="inferred from homology"/>
<evidence type="ECO:0000256" key="1">
    <source>
        <dbReference type="ARBA" id="ARBA00004323"/>
    </source>
</evidence>
<dbReference type="PANTHER" id="PTHR14647:SF87">
    <property type="entry name" value="PUTATIVE-RELATED"/>
    <property type="match status" value="1"/>
</dbReference>
<reference evidence="11 12" key="1">
    <citation type="journal article" date="2021" name="Elife">
        <title>Chloroplast acquisition without the gene transfer in kleptoplastic sea slugs, Plakobranchus ocellatus.</title>
        <authorList>
            <person name="Maeda T."/>
            <person name="Takahashi S."/>
            <person name="Yoshida T."/>
            <person name="Shimamura S."/>
            <person name="Takaki Y."/>
            <person name="Nagai Y."/>
            <person name="Toyoda A."/>
            <person name="Suzuki Y."/>
            <person name="Arimoto A."/>
            <person name="Ishii H."/>
            <person name="Satoh N."/>
            <person name="Nishiyama T."/>
            <person name="Hasebe M."/>
            <person name="Maruyama T."/>
            <person name="Minagawa J."/>
            <person name="Obokata J."/>
            <person name="Shigenobu S."/>
        </authorList>
    </citation>
    <scope>NUCLEOTIDE SEQUENCE [LARGE SCALE GENOMIC DNA]</scope>
</reference>
<evidence type="ECO:0000256" key="9">
    <source>
        <dbReference type="ARBA" id="ARBA00023180"/>
    </source>
</evidence>
<evidence type="ECO:0000256" key="8">
    <source>
        <dbReference type="ARBA" id="ARBA00023136"/>
    </source>
</evidence>
<comment type="subcellular location">
    <subcellularLocation>
        <location evidence="1">Golgi apparatus membrane</location>
        <topology evidence="1">Single-pass type II membrane protein</topology>
    </subcellularLocation>
</comment>
<keyword evidence="8" id="KW-0472">Membrane</keyword>
<comment type="similarity">
    <text evidence="2">Belongs to the galactose-3-O-sulfotransferase family.</text>
</comment>
<evidence type="ECO:0000256" key="4">
    <source>
        <dbReference type="ARBA" id="ARBA00022692"/>
    </source>
</evidence>
<evidence type="ECO:0000256" key="5">
    <source>
        <dbReference type="ARBA" id="ARBA00022968"/>
    </source>
</evidence>
<organism evidence="11 12">
    <name type="scientific">Plakobranchus ocellatus</name>
    <dbReference type="NCBI Taxonomy" id="259542"/>
    <lineage>
        <taxon>Eukaryota</taxon>
        <taxon>Metazoa</taxon>
        <taxon>Spiralia</taxon>
        <taxon>Lophotrochozoa</taxon>
        <taxon>Mollusca</taxon>
        <taxon>Gastropoda</taxon>
        <taxon>Heterobranchia</taxon>
        <taxon>Euthyneura</taxon>
        <taxon>Panpulmonata</taxon>
        <taxon>Sacoglossa</taxon>
        <taxon>Placobranchoidea</taxon>
        <taxon>Plakobranchidae</taxon>
        <taxon>Plakobranchus</taxon>
    </lineage>
</organism>
<name>A0AAV4B0Y1_9GAST</name>
<dbReference type="InterPro" id="IPR027417">
    <property type="entry name" value="P-loop_NTPase"/>
</dbReference>
<sequence length="515" mass="59784">MFYLSLRMEFVTNLIPSHAKFNLNFISARSDAGANTSPHVSANKSNRDCFQSVQENGELRKLLKMKSDSHNIYKATARRASASSSVSKNMRKALQEDISYQKEPKDDKTNQKSSNIKQSSSKGKPAAQDCILNKQSQIANNSKAFQEQSKQFQQDTEIHQVVFAKVHKAASSTLQNILLRFALSRNLNVILSKLNGHILSEVRSKISPSHIMPRPGGQPYHMLCSHVIYNEKEIGKFFPDSVFRVAIIREPMNQALSALQYYTRNWPSTQLKRGLRKYPKDPNNGFLRHPEHFYNPANNWGPAGSYINNRMSIDLGFDQKNFDASKRNQTKIKSFLKRLDNEFDMVLICDMFDESMVLLRRYLKWPMKDIIYIKVNAAKQENNSVWRHKPILNTTITKSFRQWDAIDYALYEHFLPIFLKKIKSEVSFQEEVKVFKTIQKKVSEFCLHDQTDQNLSISKNAWTNEFNISRSDCKLMMQTERSLTSIVRQKQTERYQRYLKSRLVKTKSQQTQAHP</sequence>
<keyword evidence="7" id="KW-0333">Golgi apparatus</keyword>
<accession>A0AAV4B0Y1</accession>
<dbReference type="EMBL" id="BLXT01004481">
    <property type="protein sequence ID" value="GFO13235.1"/>
    <property type="molecule type" value="Genomic_DNA"/>
</dbReference>
<feature type="compositionally biased region" description="Low complexity" evidence="10">
    <location>
        <begin position="111"/>
        <end position="124"/>
    </location>
</feature>
<keyword evidence="5" id="KW-0735">Signal-anchor</keyword>
<evidence type="ECO:0000256" key="7">
    <source>
        <dbReference type="ARBA" id="ARBA00023034"/>
    </source>
</evidence>
<protein>
    <submittedName>
        <fullName evidence="11">Galactose-3-o-sulfotransferase 3</fullName>
    </submittedName>
</protein>
<evidence type="ECO:0000256" key="3">
    <source>
        <dbReference type="ARBA" id="ARBA00022679"/>
    </source>
</evidence>
<gene>
    <name evidence="11" type="ORF">PoB_003974000</name>
</gene>
<keyword evidence="4" id="KW-0812">Transmembrane</keyword>
<dbReference type="GO" id="GO:0000139">
    <property type="term" value="C:Golgi membrane"/>
    <property type="evidence" value="ECO:0007669"/>
    <property type="project" value="UniProtKB-SubCell"/>
</dbReference>
<dbReference type="GO" id="GO:0001733">
    <property type="term" value="F:galactosylceramide sulfotransferase activity"/>
    <property type="evidence" value="ECO:0007669"/>
    <property type="project" value="InterPro"/>
</dbReference>
<dbReference type="PANTHER" id="PTHR14647">
    <property type="entry name" value="GALACTOSE-3-O-SULFOTRANSFERASE"/>
    <property type="match status" value="1"/>
</dbReference>
<keyword evidence="6" id="KW-1133">Transmembrane helix</keyword>
<evidence type="ECO:0000313" key="11">
    <source>
        <dbReference type="EMBL" id="GFO13235.1"/>
    </source>
</evidence>
<keyword evidence="9" id="KW-0325">Glycoprotein</keyword>
<dbReference type="AlphaFoldDB" id="A0AAV4B0Y1"/>
<evidence type="ECO:0000256" key="2">
    <source>
        <dbReference type="ARBA" id="ARBA00008124"/>
    </source>
</evidence>
<evidence type="ECO:0000256" key="10">
    <source>
        <dbReference type="SAM" id="MobiDB-lite"/>
    </source>
</evidence>
<dbReference type="Pfam" id="PF06990">
    <property type="entry name" value="Gal-3-0_sulfotr"/>
    <property type="match status" value="1"/>
</dbReference>
<evidence type="ECO:0000256" key="6">
    <source>
        <dbReference type="ARBA" id="ARBA00022989"/>
    </source>
</evidence>
<evidence type="ECO:0000313" key="12">
    <source>
        <dbReference type="Proteomes" id="UP000735302"/>
    </source>
</evidence>
<feature type="region of interest" description="Disordered" evidence="10">
    <location>
        <begin position="97"/>
        <end position="127"/>
    </location>
</feature>
<keyword evidence="12" id="KW-1185">Reference proteome</keyword>
<comment type="caution">
    <text evidence="11">The sequence shown here is derived from an EMBL/GenBank/DDBJ whole genome shotgun (WGS) entry which is preliminary data.</text>
</comment>
<dbReference type="Proteomes" id="UP000735302">
    <property type="component" value="Unassembled WGS sequence"/>
</dbReference>
<feature type="compositionally biased region" description="Basic and acidic residues" evidence="10">
    <location>
        <begin position="97"/>
        <end position="110"/>
    </location>
</feature>
<dbReference type="InterPro" id="IPR009729">
    <property type="entry name" value="Gal-3-0_sulfotransfrase"/>
</dbReference>
<keyword evidence="3" id="KW-0808">Transferase</keyword>